<evidence type="ECO:0000313" key="15">
    <source>
        <dbReference type="Proteomes" id="UP000694569"/>
    </source>
</evidence>
<feature type="compositionally biased region" description="Polar residues" evidence="12">
    <location>
        <begin position="96"/>
        <end position="109"/>
    </location>
</feature>
<protein>
    <recommendedName>
        <fullName evidence="13">C2H2-type domain-containing protein</fullName>
    </recommendedName>
</protein>
<feature type="domain" description="C2H2-type" evidence="13">
    <location>
        <begin position="473"/>
        <end position="500"/>
    </location>
</feature>
<dbReference type="GO" id="GO:0000981">
    <property type="term" value="F:DNA-binding transcription factor activity, RNA polymerase II-specific"/>
    <property type="evidence" value="ECO:0007669"/>
    <property type="project" value="TreeGrafter"/>
</dbReference>
<evidence type="ECO:0000256" key="10">
    <source>
        <dbReference type="ARBA" id="ARBA00023242"/>
    </source>
</evidence>
<keyword evidence="5 11" id="KW-0863">Zinc-finger</keyword>
<feature type="domain" description="C2H2-type" evidence="13">
    <location>
        <begin position="529"/>
        <end position="556"/>
    </location>
</feature>
<dbReference type="GO" id="GO:0008270">
    <property type="term" value="F:zinc ion binding"/>
    <property type="evidence" value="ECO:0007669"/>
    <property type="project" value="UniProtKB-KW"/>
</dbReference>
<dbReference type="Gene3D" id="3.30.160.60">
    <property type="entry name" value="Classic Zinc Finger"/>
    <property type="match status" value="6"/>
</dbReference>
<dbReference type="FunFam" id="3.30.160.60:FF:000933">
    <property type="entry name" value="zinc finger protein 771"/>
    <property type="match status" value="1"/>
</dbReference>
<keyword evidence="8" id="KW-0238">DNA-binding</keyword>
<dbReference type="GO" id="GO:0000978">
    <property type="term" value="F:RNA polymerase II cis-regulatory region sequence-specific DNA binding"/>
    <property type="evidence" value="ECO:0007669"/>
    <property type="project" value="TreeGrafter"/>
</dbReference>
<evidence type="ECO:0000256" key="7">
    <source>
        <dbReference type="ARBA" id="ARBA00023015"/>
    </source>
</evidence>
<evidence type="ECO:0000256" key="2">
    <source>
        <dbReference type="ARBA" id="ARBA00006991"/>
    </source>
</evidence>
<dbReference type="FunFam" id="3.30.160.60:FF:000759">
    <property type="entry name" value="zinc finger protein 16"/>
    <property type="match status" value="1"/>
</dbReference>
<dbReference type="Ensembl" id="ENSLLET00000029587.1">
    <property type="protein sequence ID" value="ENSLLEP00000028477.1"/>
    <property type="gene ID" value="ENSLLEG00000018105.1"/>
</dbReference>
<dbReference type="PANTHER" id="PTHR23226">
    <property type="entry name" value="ZINC FINGER AND SCAN DOMAIN-CONTAINING"/>
    <property type="match status" value="1"/>
</dbReference>
<evidence type="ECO:0000256" key="8">
    <source>
        <dbReference type="ARBA" id="ARBA00023125"/>
    </source>
</evidence>
<feature type="compositionally biased region" description="Polar residues" evidence="12">
    <location>
        <begin position="217"/>
        <end position="235"/>
    </location>
</feature>
<keyword evidence="10" id="KW-0539">Nucleus</keyword>
<evidence type="ECO:0000256" key="12">
    <source>
        <dbReference type="SAM" id="MobiDB-lite"/>
    </source>
</evidence>
<dbReference type="FunFam" id="3.30.160.60:FF:000464">
    <property type="entry name" value="Zinc finger and SCAN domain containing 25"/>
    <property type="match status" value="1"/>
</dbReference>
<evidence type="ECO:0000256" key="9">
    <source>
        <dbReference type="ARBA" id="ARBA00023163"/>
    </source>
</evidence>
<organism evidence="14 15">
    <name type="scientific">Leptobrachium leishanense</name>
    <name type="common">Leishan spiny toad</name>
    <dbReference type="NCBI Taxonomy" id="445787"/>
    <lineage>
        <taxon>Eukaryota</taxon>
        <taxon>Metazoa</taxon>
        <taxon>Chordata</taxon>
        <taxon>Craniata</taxon>
        <taxon>Vertebrata</taxon>
        <taxon>Euteleostomi</taxon>
        <taxon>Amphibia</taxon>
        <taxon>Batrachia</taxon>
        <taxon>Anura</taxon>
        <taxon>Pelobatoidea</taxon>
        <taxon>Megophryidae</taxon>
        <taxon>Leptobrachium</taxon>
    </lineage>
</organism>
<comment type="similarity">
    <text evidence="2">Belongs to the krueppel C2H2-type zinc-finger protein family.</text>
</comment>
<keyword evidence="4" id="KW-0677">Repeat</keyword>
<dbReference type="OrthoDB" id="8922241at2759"/>
<keyword evidence="15" id="KW-1185">Reference proteome</keyword>
<feature type="domain" description="C2H2-type" evidence="13">
    <location>
        <begin position="585"/>
        <end position="612"/>
    </location>
</feature>
<sequence>MAARLQSLTMREVTKDKRQMTERILNHALGIIFLLTGEEYVVVKKSSPHSSVHLLTGEVPIKCGDISVYFSMEEWDYIEGHKDIYKDVIIDGDTPSRAQSSPENQTNKPLISHHENTEPATKNKSRNDCDRPESFLDTGTGESNGNSVQEAESVEAPSSKTPAESEEQEVDGDVCTGRPLPADACLKNVEESCAETCSLDPTADDDTTVPCDVHTESPASPHSSGETVEHSTGTSHELKEETLTRSCSLAQTVENDASATYGFQDKPWTMSSSLAQAVAGTSMTSHRLHRASWTMACSSDWIEGSSAESPGFKEESQTLDCAVQGEDTTSHAFQGAPWSVPCSWDQAADPDTSMSRAYQGISRDHSADESCTFESRNCVSLPLHQSEQSVRMNDGSVQNMQIKEENERCSDNTKSDGEQEYLYRDQSLESKCSELFNSTEELLLHHGTHSDVNHYNEQMPTSSNFFAQQRLSYTCQVCGKLFSKRAYLIMHQRTHTREKPYACPQCGKSFSKRSHVVMHYRTHTGEKPYVCNMCGKSFAKRTNLVTHNRIHTLEKPFMCPVCGKYFTRRSNMVTHQRTHTGEKPYSCPDCGKCFSQRSHMVTHHKTHSGEKPYVCPVCGKGFAKRSYLDVHQRTHRTEKANVC</sequence>
<dbReference type="Proteomes" id="UP000694569">
    <property type="component" value="Unplaced"/>
</dbReference>
<dbReference type="GeneTree" id="ENSGT01150000286944"/>
<evidence type="ECO:0000256" key="1">
    <source>
        <dbReference type="ARBA" id="ARBA00004123"/>
    </source>
</evidence>
<dbReference type="Pfam" id="PF00096">
    <property type="entry name" value="zf-C2H2"/>
    <property type="match status" value="6"/>
</dbReference>
<name>A0A8C5WCQ5_9ANUR</name>
<keyword evidence="3" id="KW-0479">Metal-binding</keyword>
<dbReference type="SMART" id="SM00355">
    <property type="entry name" value="ZnF_C2H2"/>
    <property type="match status" value="6"/>
</dbReference>
<evidence type="ECO:0000256" key="4">
    <source>
        <dbReference type="ARBA" id="ARBA00022737"/>
    </source>
</evidence>
<feature type="region of interest" description="Disordered" evidence="12">
    <location>
        <begin position="93"/>
        <end position="176"/>
    </location>
</feature>
<reference evidence="14" key="2">
    <citation type="submission" date="2025-09" db="UniProtKB">
        <authorList>
            <consortium name="Ensembl"/>
        </authorList>
    </citation>
    <scope>IDENTIFICATION</scope>
</reference>
<evidence type="ECO:0000256" key="3">
    <source>
        <dbReference type="ARBA" id="ARBA00022723"/>
    </source>
</evidence>
<dbReference type="GO" id="GO:0005634">
    <property type="term" value="C:nucleus"/>
    <property type="evidence" value="ECO:0007669"/>
    <property type="project" value="UniProtKB-SubCell"/>
</dbReference>
<evidence type="ECO:0000256" key="5">
    <source>
        <dbReference type="ARBA" id="ARBA00022771"/>
    </source>
</evidence>
<accession>A0A8C5WCQ5</accession>
<feature type="domain" description="C2H2-type" evidence="13">
    <location>
        <begin position="613"/>
        <end position="640"/>
    </location>
</feature>
<feature type="compositionally biased region" description="Basic and acidic residues" evidence="12">
    <location>
        <begin position="125"/>
        <end position="134"/>
    </location>
</feature>
<evidence type="ECO:0000259" key="13">
    <source>
        <dbReference type="PROSITE" id="PS50157"/>
    </source>
</evidence>
<feature type="region of interest" description="Disordered" evidence="12">
    <location>
        <begin position="201"/>
        <end position="242"/>
    </location>
</feature>
<evidence type="ECO:0000313" key="14">
    <source>
        <dbReference type="Ensembl" id="ENSLLEP00000028477.1"/>
    </source>
</evidence>
<keyword evidence="7" id="KW-0805">Transcription regulation</keyword>
<evidence type="ECO:0000256" key="6">
    <source>
        <dbReference type="ARBA" id="ARBA00022833"/>
    </source>
</evidence>
<keyword evidence="6" id="KW-0862">Zinc</keyword>
<feature type="domain" description="C2H2-type" evidence="13">
    <location>
        <begin position="501"/>
        <end position="528"/>
    </location>
</feature>
<dbReference type="InterPro" id="IPR013087">
    <property type="entry name" value="Znf_C2H2_type"/>
</dbReference>
<feature type="compositionally biased region" description="Polar residues" evidence="12">
    <location>
        <begin position="140"/>
        <end position="162"/>
    </location>
</feature>
<comment type="subcellular location">
    <subcellularLocation>
        <location evidence="1">Nucleus</location>
    </subcellularLocation>
</comment>
<reference evidence="14" key="1">
    <citation type="submission" date="2025-08" db="UniProtKB">
        <authorList>
            <consortium name="Ensembl"/>
        </authorList>
    </citation>
    <scope>IDENTIFICATION</scope>
</reference>
<dbReference type="PANTHER" id="PTHR23226:SF77">
    <property type="entry name" value="TRANSCRIPTIONAL REPRESSOR RHIT"/>
    <property type="match status" value="1"/>
</dbReference>
<feature type="domain" description="C2H2-type" evidence="13">
    <location>
        <begin position="557"/>
        <end position="584"/>
    </location>
</feature>
<proteinExistence type="inferred from homology"/>
<dbReference type="InterPro" id="IPR036236">
    <property type="entry name" value="Znf_C2H2_sf"/>
</dbReference>
<dbReference type="FunFam" id="3.30.160.60:FF:001158">
    <property type="entry name" value="zinc finger protein 22"/>
    <property type="match status" value="1"/>
</dbReference>
<dbReference type="FunFam" id="3.30.160.60:FF:000155">
    <property type="entry name" value="zinc finger protein 133 isoform X1"/>
    <property type="match status" value="1"/>
</dbReference>
<dbReference type="SUPFAM" id="SSF57667">
    <property type="entry name" value="beta-beta-alpha zinc fingers"/>
    <property type="match status" value="4"/>
</dbReference>
<evidence type="ECO:0000256" key="11">
    <source>
        <dbReference type="PROSITE-ProRule" id="PRU00042"/>
    </source>
</evidence>
<dbReference type="PROSITE" id="PS00028">
    <property type="entry name" value="ZINC_FINGER_C2H2_1"/>
    <property type="match status" value="6"/>
</dbReference>
<keyword evidence="9" id="KW-0804">Transcription</keyword>
<dbReference type="PROSITE" id="PS50157">
    <property type="entry name" value="ZINC_FINGER_C2H2_2"/>
    <property type="match status" value="6"/>
</dbReference>
<dbReference type="AlphaFoldDB" id="A0A8C5WCQ5"/>
<dbReference type="FunFam" id="3.30.160.60:FF:001498">
    <property type="entry name" value="Zinc finger protein 404"/>
    <property type="match status" value="1"/>
</dbReference>